<feature type="transmembrane region" description="Helical" evidence="1">
    <location>
        <begin position="86"/>
        <end position="106"/>
    </location>
</feature>
<reference evidence="3" key="1">
    <citation type="submission" date="2017-09" db="EMBL/GenBank/DDBJ databases">
        <title>Depth-based differentiation of microbial function through sediment-hosted aquifers and enrichment of novel symbionts in the deep terrestrial subsurface.</title>
        <authorList>
            <person name="Probst A.J."/>
            <person name="Ladd B."/>
            <person name="Jarett J.K."/>
            <person name="Geller-Mcgrath D.E."/>
            <person name="Sieber C.M.K."/>
            <person name="Emerson J.B."/>
            <person name="Anantharaman K."/>
            <person name="Thomas B.C."/>
            <person name="Malmstrom R."/>
            <person name="Stieglmeier M."/>
            <person name="Klingl A."/>
            <person name="Woyke T."/>
            <person name="Ryan C.M."/>
            <person name="Banfield J.F."/>
        </authorList>
    </citation>
    <scope>NUCLEOTIDE SEQUENCE [LARGE SCALE GENOMIC DNA]</scope>
</reference>
<keyword evidence="1" id="KW-1133">Transmembrane helix</keyword>
<dbReference type="AlphaFoldDB" id="A0A2H0UAT8"/>
<dbReference type="Proteomes" id="UP000230179">
    <property type="component" value="Unassembled WGS sequence"/>
</dbReference>
<keyword evidence="1" id="KW-0472">Membrane</keyword>
<gene>
    <name evidence="2" type="ORF">COU19_00210</name>
</gene>
<evidence type="ECO:0000313" key="3">
    <source>
        <dbReference type="Proteomes" id="UP000230179"/>
    </source>
</evidence>
<name>A0A2H0UAT8_9BACT</name>
<evidence type="ECO:0000313" key="2">
    <source>
        <dbReference type="EMBL" id="PIR83512.1"/>
    </source>
</evidence>
<feature type="transmembrane region" description="Helical" evidence="1">
    <location>
        <begin position="41"/>
        <end position="74"/>
    </location>
</feature>
<protein>
    <submittedName>
        <fullName evidence="2">Uncharacterized protein</fullName>
    </submittedName>
</protein>
<evidence type="ECO:0000256" key="1">
    <source>
        <dbReference type="SAM" id="Phobius"/>
    </source>
</evidence>
<accession>A0A2H0UAT8</accession>
<proteinExistence type="predicted"/>
<keyword evidence="1" id="KW-0812">Transmembrane</keyword>
<sequence>MSIYIARWVVMTYAVRQVHLLCQSTPGRMLEMQQIVNFVKFACALVVLIVFSLGPWLGLLIGAGLTCAALIYLFGGPVLIDFWTAIGYYVFVAGCTYPVFVLLDHYEFVVQGRVERDTWCTAETFLIAAGFSITWWMSWWRYDKELRDCEMDTADQVISTINYWLFRRSVPEPAAD</sequence>
<comment type="caution">
    <text evidence="2">The sequence shown here is derived from an EMBL/GenBank/DDBJ whole genome shotgun (WGS) entry which is preliminary data.</text>
</comment>
<dbReference type="EMBL" id="PFBL01000001">
    <property type="protein sequence ID" value="PIR83512.1"/>
    <property type="molecule type" value="Genomic_DNA"/>
</dbReference>
<feature type="transmembrane region" description="Helical" evidence="1">
    <location>
        <begin position="118"/>
        <end position="137"/>
    </location>
</feature>
<organism evidence="2 3">
    <name type="scientific">Candidatus Kaiserbacteria bacterium CG10_big_fil_rev_8_21_14_0_10_56_12</name>
    <dbReference type="NCBI Taxonomy" id="1974611"/>
    <lineage>
        <taxon>Bacteria</taxon>
        <taxon>Candidatus Kaiseribacteriota</taxon>
    </lineage>
</organism>